<dbReference type="PROSITE" id="PS51471">
    <property type="entry name" value="FE2OG_OXY"/>
    <property type="match status" value="1"/>
</dbReference>
<dbReference type="EMBL" id="BONX01000007">
    <property type="protein sequence ID" value="GIG94715.1"/>
    <property type="molecule type" value="Genomic_DNA"/>
</dbReference>
<comment type="similarity">
    <text evidence="1">Belongs to the iron/ascorbate-dependent oxidoreductase family.</text>
</comment>
<gene>
    <name evidence="4" type="ORF">Pma05_12880</name>
</gene>
<feature type="domain" description="Fe2OG dioxygenase" evidence="3">
    <location>
        <begin position="121"/>
        <end position="220"/>
    </location>
</feature>
<feature type="region of interest" description="Disordered" evidence="2">
    <location>
        <begin position="1"/>
        <end position="20"/>
    </location>
</feature>
<evidence type="ECO:0000256" key="1">
    <source>
        <dbReference type="RuleBase" id="RU003682"/>
    </source>
</evidence>
<keyword evidence="5" id="KW-1185">Reference proteome</keyword>
<sequence length="236" mass="25757">MSTASPRTEHRPTSAGRPHVSAERLHTGFPIVRLDYRGRLPAGWQRQVVDCAETYREWSLLGGESVTSRQRQLGSAASCPVGVVTGKVVGAELSWLDALYREELLDLANGLGLGTFEPSADERSAINVNVLPPGSEYEWHVDSNPVTALLFGTDQPAGTGGELVFRPDPVTRPTEDWELAVVPRAGDLLLFDGREAAHSVRPVRGATERLTVPMNFYFAGAGVTRPDDLDRYLYGE</sequence>
<comment type="caution">
    <text evidence="4">The sequence shown here is derived from an EMBL/GenBank/DDBJ whole genome shotgun (WGS) entry which is preliminary data.</text>
</comment>
<evidence type="ECO:0000259" key="3">
    <source>
        <dbReference type="PROSITE" id="PS51471"/>
    </source>
</evidence>
<evidence type="ECO:0000313" key="5">
    <source>
        <dbReference type="Proteomes" id="UP000621500"/>
    </source>
</evidence>
<reference evidence="4 5" key="1">
    <citation type="submission" date="2021-01" db="EMBL/GenBank/DDBJ databases">
        <title>Whole genome shotgun sequence of Plantactinospora mayteni NBRC 109088.</title>
        <authorList>
            <person name="Komaki H."/>
            <person name="Tamura T."/>
        </authorList>
    </citation>
    <scope>NUCLEOTIDE SEQUENCE [LARGE SCALE GENOMIC DNA]</scope>
    <source>
        <strain evidence="4 5">NBRC 109088</strain>
    </source>
</reference>
<dbReference type="InterPro" id="IPR044862">
    <property type="entry name" value="Pro_4_hyd_alph_FE2OG_OXY"/>
</dbReference>
<keyword evidence="1" id="KW-0479">Metal-binding</keyword>
<dbReference type="Pfam" id="PF13640">
    <property type="entry name" value="2OG-FeII_Oxy_3"/>
    <property type="match status" value="1"/>
</dbReference>
<keyword evidence="1" id="KW-0560">Oxidoreductase</keyword>
<organism evidence="4 5">
    <name type="scientific">Plantactinospora mayteni</name>
    <dbReference type="NCBI Taxonomy" id="566021"/>
    <lineage>
        <taxon>Bacteria</taxon>
        <taxon>Bacillati</taxon>
        <taxon>Actinomycetota</taxon>
        <taxon>Actinomycetes</taxon>
        <taxon>Micromonosporales</taxon>
        <taxon>Micromonosporaceae</taxon>
        <taxon>Plantactinospora</taxon>
    </lineage>
</organism>
<proteinExistence type="inferred from homology"/>
<accession>A0ABQ4EJB4</accession>
<name>A0ABQ4EJB4_9ACTN</name>
<dbReference type="Gene3D" id="2.60.120.620">
    <property type="entry name" value="q2cbj1_9rhob like domain"/>
    <property type="match status" value="1"/>
</dbReference>
<dbReference type="Proteomes" id="UP000621500">
    <property type="component" value="Unassembled WGS sequence"/>
</dbReference>
<dbReference type="InterPro" id="IPR005123">
    <property type="entry name" value="Oxoglu/Fe-dep_dioxygenase_dom"/>
</dbReference>
<evidence type="ECO:0000256" key="2">
    <source>
        <dbReference type="SAM" id="MobiDB-lite"/>
    </source>
</evidence>
<evidence type="ECO:0000313" key="4">
    <source>
        <dbReference type="EMBL" id="GIG94715.1"/>
    </source>
</evidence>
<protein>
    <recommendedName>
        <fullName evidence="3">Fe2OG dioxygenase domain-containing protein</fullName>
    </recommendedName>
</protein>
<dbReference type="RefSeq" id="WP_203856339.1">
    <property type="nucleotide sequence ID" value="NZ_BAAAZQ010000005.1"/>
</dbReference>
<keyword evidence="1" id="KW-0408">Iron</keyword>